<organism evidence="1 2">
    <name type="scientific">Roseibium alexandrii (strain DSM 17067 / NCIMB 14079 / DFL-11)</name>
    <name type="common">Labrenzia alexandrii</name>
    <dbReference type="NCBI Taxonomy" id="244592"/>
    <lineage>
        <taxon>Bacteria</taxon>
        <taxon>Pseudomonadati</taxon>
        <taxon>Pseudomonadota</taxon>
        <taxon>Alphaproteobacteria</taxon>
        <taxon>Hyphomicrobiales</taxon>
        <taxon>Stappiaceae</taxon>
        <taxon>Roseibium</taxon>
    </lineage>
</organism>
<sequence length="71" mass="7636">MADNTETLLLLGRIDGKLDSALQEIQDLKATHSTHDKRLGSLERSRATLTGWAAAVGAGASYVVSHFPFPK</sequence>
<reference evidence="1 2" key="2">
    <citation type="submission" date="2013-04" db="EMBL/GenBank/DDBJ databases">
        <authorList>
            <person name="Fiebig A."/>
            <person name="Pradella S."/>
            <person name="Wagner-Doebler I."/>
        </authorList>
    </citation>
    <scope>NUCLEOTIDE SEQUENCE [LARGE SCALE GENOMIC DNA]</scope>
    <source>
        <strain evidence="2">DSM 17067 / NCIMB 14079 / DFL-11</strain>
    </source>
</reference>
<dbReference type="EMBL" id="ACCU02000003">
    <property type="protein sequence ID" value="EEE42875.1"/>
    <property type="molecule type" value="Genomic_DNA"/>
</dbReference>
<name>A0A5E8GSL9_ROSAD</name>
<evidence type="ECO:0000313" key="2">
    <source>
        <dbReference type="Proteomes" id="UP000004703"/>
    </source>
</evidence>
<dbReference type="Proteomes" id="UP000004703">
    <property type="component" value="Chromosome"/>
</dbReference>
<dbReference type="AlphaFoldDB" id="A0A5E8GSL9"/>
<reference evidence="1 2" key="1">
    <citation type="submission" date="2008-01" db="EMBL/GenBank/DDBJ databases">
        <authorList>
            <person name="Wagner-Dobler I."/>
            <person name="Ferriera S."/>
            <person name="Johnson J."/>
            <person name="Kravitz S."/>
            <person name="Beeson K."/>
            <person name="Sutton G."/>
            <person name="Rogers Y.-H."/>
            <person name="Friedman R."/>
            <person name="Frazier M."/>
            <person name="Venter J.C."/>
        </authorList>
    </citation>
    <scope>NUCLEOTIDE SEQUENCE [LARGE SCALE GENOMIC DNA]</scope>
    <source>
        <strain evidence="2">DSM 17067 / NCIMB 14079 / DFL-11</strain>
    </source>
</reference>
<accession>A0A5E8GSL9</accession>
<protein>
    <submittedName>
        <fullName evidence="1">Uncharacterized protein</fullName>
    </submittedName>
</protein>
<proteinExistence type="predicted"/>
<evidence type="ECO:0000313" key="1">
    <source>
        <dbReference type="EMBL" id="EEE42875.1"/>
    </source>
</evidence>
<comment type="caution">
    <text evidence="1">The sequence shown here is derived from an EMBL/GenBank/DDBJ whole genome shotgun (WGS) entry which is preliminary data.</text>
</comment>
<gene>
    <name evidence="1" type="ORF">SADFL11_PLAS47</name>
</gene>